<dbReference type="Pfam" id="PF00144">
    <property type="entry name" value="Beta-lactamase"/>
    <property type="match status" value="1"/>
</dbReference>
<dbReference type="RefSeq" id="WP_369789924.1">
    <property type="nucleotide sequence ID" value="NZ_CP165628.1"/>
</dbReference>
<dbReference type="InterPro" id="IPR001466">
    <property type="entry name" value="Beta-lactam-related"/>
</dbReference>
<keyword evidence="2" id="KW-0378">Hydrolase</keyword>
<dbReference type="GO" id="GO:0016787">
    <property type="term" value="F:hydrolase activity"/>
    <property type="evidence" value="ECO:0007669"/>
    <property type="project" value="UniProtKB-KW"/>
</dbReference>
<sequence length="307" mass="33453">MMQEEYHWSWITRSGLNASSADHNIRFPYWSFTKSVIAVCALKLSENGSLNLDAFLQGQKYTLRQLLQHTAGVADYGQLSDYHHDVAANLPPWSRDKMLDAVLANDPLFLPGEGWSYSNVGYMLARERIEEVAGKSFAELVAEFITTPLGLKSVEVATTQLQFSTLHWPAAASYHPGWVYHGCLIGTAHDAASILDALFNKKIFRNNHATGSTLQQMLEHYPLGGALAGRPWTKCGYALGLMSGEVGGGQRAIGHSGGGPFCVNAVYHFPDCADPVTVSCFAKGTDQGSAELFATRLALQLNGKKAQ</sequence>
<dbReference type="SUPFAM" id="SSF56601">
    <property type="entry name" value="beta-lactamase/transpeptidase-like"/>
    <property type="match status" value="1"/>
</dbReference>
<dbReference type="PANTHER" id="PTHR43283:SF3">
    <property type="entry name" value="BETA-LACTAMASE FAMILY PROTEIN (AFU_ORTHOLOGUE AFUA_5G07500)"/>
    <property type="match status" value="1"/>
</dbReference>
<dbReference type="EC" id="3.-.-.-" evidence="2"/>
<dbReference type="InterPro" id="IPR012338">
    <property type="entry name" value="Beta-lactam/transpept-like"/>
</dbReference>
<dbReference type="Gene3D" id="3.40.710.10">
    <property type="entry name" value="DD-peptidase/beta-lactamase superfamily"/>
    <property type="match status" value="1"/>
</dbReference>
<dbReference type="EMBL" id="CP165628">
    <property type="protein sequence ID" value="XDU73509.1"/>
    <property type="molecule type" value="Genomic_DNA"/>
</dbReference>
<gene>
    <name evidence="2" type="ORF">AB3G37_05245</name>
</gene>
<accession>A0AB39VV63</accession>
<dbReference type="InterPro" id="IPR050789">
    <property type="entry name" value="Diverse_Enzym_Activities"/>
</dbReference>
<proteinExistence type="predicted"/>
<feature type="domain" description="Beta-lactamase-related" evidence="1">
    <location>
        <begin position="20"/>
        <end position="261"/>
    </location>
</feature>
<dbReference type="AlphaFoldDB" id="A0AB39VV63"/>
<dbReference type="PANTHER" id="PTHR43283">
    <property type="entry name" value="BETA-LACTAMASE-RELATED"/>
    <property type="match status" value="1"/>
</dbReference>
<protein>
    <submittedName>
        <fullName evidence="2">Serine hydrolase domain-containing protein</fullName>
        <ecNumber evidence="2">3.-.-.-</ecNumber>
    </submittedName>
</protein>
<name>A0AB39VV63_9GAMM</name>
<reference evidence="2" key="1">
    <citation type="submission" date="2024-07" db="EMBL/GenBank/DDBJ databases">
        <authorList>
            <person name="Biller S.J."/>
        </authorList>
    </citation>
    <scope>NUCLEOTIDE SEQUENCE</scope>
    <source>
        <strain evidence="2">WC2420</strain>
    </source>
</reference>
<evidence type="ECO:0000313" key="2">
    <source>
        <dbReference type="EMBL" id="XDU73509.1"/>
    </source>
</evidence>
<organism evidence="2">
    <name type="scientific">Rouxiella sp. WC2420</name>
    <dbReference type="NCBI Taxonomy" id="3234145"/>
    <lineage>
        <taxon>Bacteria</taxon>
        <taxon>Pseudomonadati</taxon>
        <taxon>Pseudomonadota</taxon>
        <taxon>Gammaproteobacteria</taxon>
        <taxon>Enterobacterales</taxon>
        <taxon>Yersiniaceae</taxon>
        <taxon>Rouxiella</taxon>
    </lineage>
</organism>
<evidence type="ECO:0000259" key="1">
    <source>
        <dbReference type="Pfam" id="PF00144"/>
    </source>
</evidence>